<dbReference type="Proteomes" id="UP001165960">
    <property type="component" value="Unassembled WGS sequence"/>
</dbReference>
<accession>A0ACC2SAG8</accession>
<reference evidence="1" key="1">
    <citation type="submission" date="2022-04" db="EMBL/GenBank/DDBJ databases">
        <title>Genome of the entomopathogenic fungus Entomophthora muscae.</title>
        <authorList>
            <person name="Elya C."/>
            <person name="Lovett B.R."/>
            <person name="Lee E."/>
            <person name="Macias A.M."/>
            <person name="Hajek A.E."/>
            <person name="De Bivort B.L."/>
            <person name="Kasson M.T."/>
            <person name="De Fine Licht H.H."/>
            <person name="Stajich J.E."/>
        </authorList>
    </citation>
    <scope>NUCLEOTIDE SEQUENCE</scope>
    <source>
        <strain evidence="1">Berkeley</strain>
    </source>
</reference>
<keyword evidence="2" id="KW-1185">Reference proteome</keyword>
<dbReference type="EMBL" id="QTSX02005686">
    <property type="protein sequence ID" value="KAJ9059386.1"/>
    <property type="molecule type" value="Genomic_DNA"/>
</dbReference>
<sequence length="97" mass="11052">MAAREKEARGKYPGLVQDKVRWKQMLSLFLTQKEKNRKKMGLLINQIEKRWLDLYIAPYLTTPSQRSSSLSDSPTNHQVSGTLINHPSNAGIAPFEP</sequence>
<organism evidence="1 2">
    <name type="scientific">Entomophthora muscae</name>
    <dbReference type="NCBI Taxonomy" id="34485"/>
    <lineage>
        <taxon>Eukaryota</taxon>
        <taxon>Fungi</taxon>
        <taxon>Fungi incertae sedis</taxon>
        <taxon>Zoopagomycota</taxon>
        <taxon>Entomophthoromycotina</taxon>
        <taxon>Entomophthoromycetes</taxon>
        <taxon>Entomophthorales</taxon>
        <taxon>Entomophthoraceae</taxon>
        <taxon>Entomophthora</taxon>
    </lineage>
</organism>
<comment type="caution">
    <text evidence="1">The sequence shown here is derived from an EMBL/GenBank/DDBJ whole genome shotgun (WGS) entry which is preliminary data.</text>
</comment>
<name>A0ACC2SAG8_9FUNG</name>
<evidence type="ECO:0000313" key="2">
    <source>
        <dbReference type="Proteomes" id="UP001165960"/>
    </source>
</evidence>
<evidence type="ECO:0000313" key="1">
    <source>
        <dbReference type="EMBL" id="KAJ9059386.1"/>
    </source>
</evidence>
<proteinExistence type="predicted"/>
<gene>
    <name evidence="1" type="ORF">DSO57_1002806</name>
</gene>
<protein>
    <submittedName>
        <fullName evidence="1">Uncharacterized protein</fullName>
    </submittedName>
</protein>